<feature type="transmembrane region" description="Helical" evidence="3">
    <location>
        <begin position="177"/>
        <end position="197"/>
    </location>
</feature>
<dbReference type="InterPro" id="IPR018823">
    <property type="entry name" value="ArAE_2_N"/>
</dbReference>
<proteinExistence type="predicted"/>
<dbReference type="PANTHER" id="PTHR37994:SF1">
    <property type="entry name" value="ER TRANSPORTER 6TM N-TERMINAL DOMAIN-CONTAINING PROTEIN"/>
    <property type="match status" value="1"/>
</dbReference>
<sequence length="1651" mass="183854">MSRREKAAYDPRIGDEDQEGYTGPALERPQLQIETTSSSEESSKEKGVRETRGEKHAAPSLPTHLRWIPRNCTWSKWKPVIRCALSAWVCLILMVTNASLRTMGSDQAGFLGLIASFMNPPAGPFVAHTEQSLTILFFVTVAWAWTCLGIKLSSLARSEILPNAPTNNIFNGNYVEAAPSVILAVFLFLGSFLFLYIKARFGPGPFLFASVLGCICLDISITTAALFPYPNYTFGQAVVIPLAFQGAVSIFLSIFLFPQTISSQYTNQFRGVLAHLNTALEQHLSVLQINTSSPDFSPAKVIAATAQAEAGLAPLSASARLLKRDISYSRISPADLECFRSKAQRLAVRANGLTMYFGLIDPTRERFPVTPAPGTPAFTSPVVSRAPSPGPDERERETDYSSVRRTRKRHPHFEVGTTPPHTAPGLAAARTYADLAAALALTCAPALALAAPARPAYALVGAPLSRARCGRVRVAAIPRSRVDAFRAPAVVVLYGDRDGTVERQLWLERSREGRWTWWRDPEGCGKKNKECADGIMRTKAELEEALARFRKEKRHKVVDPYRAAFDAANHLGSLTGEDVPPHRFLFHCYVYQYHLTLFSLAIIETFEDILRLEKERTRPRVWLPPIPLYDFFKWTVWENGVDWDQEDDENPDVIQGMDAAWMHDLGDAQGRDPDALPPRNLFERCMNMIWVATRAFSGGNLLFALKGGILTIILSLPSLITSSAGFAFGERFSWAIFMGQLTISRFRGDTTFGLVARVISTFGGGIVGTVVWYISTGLGEGNAFGLAATLGVAFPFFYFARLYAPVPPMINIIFFVTVMLVVGFSWQNTHLRAGTFGYFGINLAWRRFLLVTVGVFAAFLFSFLPPSTTLRRYQRSTLATTSSQIGSIYCSVVSFANVRHTDDTAEILHSLIAIRAKLKRSIVLGTNVIYEFSLRGRWPAERYQKIVEIQLQIGYLLSHLMSVVERLEPAWSRAFLRRTRFLDSDFQGDVLAVISLISTALRTGNPLPQITPCPLFDRFIMYHHGLNVVRQEADDDYGLPRTMTVDTLENEQYQCYCVGVSTAYGIVTRLDRLMLATKELVGEQYHIHGAYRGIDIPGLPGKRKVQDERRNSPTLIFDFVPFVNEEEVQGFQSTFASHLSMSDIASLYLFFALGLSVALIVRRRKPQRFPPGPTPYPFIGNLAVIPSCNPWVTYAKWSHDYQSDLISVWEFGKLTILVNSHKAAKELFVRRSAIYSDRPHMTMIDLMGWDWNTALMPYSEKWRIRRRMLNQNFRAKAALEYRPSQCAKAEDLVRQLSEDPDDFLPSVRVFAAATAMSVAYGHDIVSQHDRFVDIADRAFSMLSGAVFPGVMAVNAFPFLRHLPSWLPGTGFKGYARKCKLLTTEMQNSPWAFVKRKMTDGTARTSLASTLIKAGEANAAGAEHEEAAKAVSAVAYAAGSDTTVSVLSTAILALLLHPSVVRRAQQEIDEIVGRDRLPDFRDRPVLPYVGAVAREVLRWQSIAPLGVPRTTLADDVYEGIFIPKGTQIFPNIWAMLHDPIKYPEPAAFKPERFLTPEGKLNDDDVSTVFGFGRRNCSGQHFADSSVWISVASILAIFTVVKAKNEAGDDIPVDVAYTDGMISHPRPFKCRLLPRDGKAEALVRALAEARDDS</sequence>
<feature type="transmembrane region" description="Helical" evidence="3">
    <location>
        <begin position="233"/>
        <end position="257"/>
    </location>
</feature>
<keyword evidence="3" id="KW-0812">Transmembrane</keyword>
<feature type="region of interest" description="Disordered" evidence="2">
    <location>
        <begin position="1"/>
        <end position="57"/>
    </location>
</feature>
<dbReference type="CDD" id="cd11065">
    <property type="entry name" value="CYP64-like"/>
    <property type="match status" value="1"/>
</dbReference>
<keyword evidence="1" id="KW-0349">Heme</keyword>
<dbReference type="PRINTS" id="PR00463">
    <property type="entry name" value="EP450I"/>
</dbReference>
<reference evidence="6 7" key="1">
    <citation type="submission" date="2019-02" db="EMBL/GenBank/DDBJ databases">
        <title>Genome sequencing of the rare red list fungi Dentipellis fragilis.</title>
        <authorList>
            <person name="Buettner E."/>
            <person name="Kellner H."/>
        </authorList>
    </citation>
    <scope>NUCLEOTIDE SEQUENCE [LARGE SCALE GENOMIC DNA]</scope>
    <source>
        <strain evidence="6 7">DSM 105465</strain>
    </source>
</reference>
<evidence type="ECO:0000313" key="6">
    <source>
        <dbReference type="EMBL" id="TFY67889.1"/>
    </source>
</evidence>
<evidence type="ECO:0000259" key="5">
    <source>
        <dbReference type="Pfam" id="PF10337"/>
    </source>
</evidence>
<keyword evidence="1" id="KW-0408">Iron</keyword>
<accession>A0A4Y9Z3D2</accession>
<dbReference type="OrthoDB" id="2274698at2759"/>
<protein>
    <recommendedName>
        <fullName evidence="8">Cytochrome P450</fullName>
    </recommendedName>
</protein>
<feature type="transmembrane region" description="Helical" evidence="3">
    <location>
        <begin position="1144"/>
        <end position="1161"/>
    </location>
</feature>
<keyword evidence="3" id="KW-1133">Transmembrane helix</keyword>
<evidence type="ECO:0000256" key="2">
    <source>
        <dbReference type="SAM" id="MobiDB-lite"/>
    </source>
</evidence>
<organism evidence="6 7">
    <name type="scientific">Dentipellis fragilis</name>
    <dbReference type="NCBI Taxonomy" id="205917"/>
    <lineage>
        <taxon>Eukaryota</taxon>
        <taxon>Fungi</taxon>
        <taxon>Dikarya</taxon>
        <taxon>Basidiomycota</taxon>
        <taxon>Agaricomycotina</taxon>
        <taxon>Agaricomycetes</taxon>
        <taxon>Russulales</taxon>
        <taxon>Hericiaceae</taxon>
        <taxon>Dentipellis</taxon>
    </lineage>
</organism>
<dbReference type="PANTHER" id="PTHR37994">
    <property type="entry name" value="ARAE_2_N DOMAIN-CONTAINING PROTEIN-RELATED"/>
    <property type="match status" value="1"/>
</dbReference>
<keyword evidence="3" id="KW-0472">Membrane</keyword>
<feature type="domain" description="DUF2421" evidence="4">
    <location>
        <begin position="866"/>
        <end position="1085"/>
    </location>
</feature>
<feature type="transmembrane region" description="Helical" evidence="3">
    <location>
        <begin position="79"/>
        <end position="96"/>
    </location>
</feature>
<dbReference type="STRING" id="205917.A0A4Y9Z3D2"/>
<feature type="transmembrane region" description="Helical" evidence="3">
    <location>
        <begin position="754"/>
        <end position="774"/>
    </location>
</feature>
<comment type="caution">
    <text evidence="6">The sequence shown here is derived from an EMBL/GenBank/DDBJ whole genome shotgun (WGS) entry which is preliminary data.</text>
</comment>
<feature type="domain" description="Putative ER transporter 6TM N-terminal" evidence="5">
    <location>
        <begin position="75"/>
        <end position="360"/>
    </location>
</feature>
<evidence type="ECO:0000259" key="4">
    <source>
        <dbReference type="Pfam" id="PF10334"/>
    </source>
</evidence>
<keyword evidence="7" id="KW-1185">Reference proteome</keyword>
<feature type="compositionally biased region" description="Basic and acidic residues" evidence="2">
    <location>
        <begin position="41"/>
        <end position="57"/>
    </location>
</feature>
<name>A0A4Y9Z3D2_9AGAM</name>
<dbReference type="InterPro" id="IPR018820">
    <property type="entry name" value="BRE4-related_DUF2421"/>
</dbReference>
<feature type="binding site" description="axial binding residue" evidence="1">
    <location>
        <position position="1575"/>
    </location>
    <ligand>
        <name>heme</name>
        <dbReference type="ChEBI" id="CHEBI:30413"/>
    </ligand>
    <ligandPart>
        <name>Fe</name>
        <dbReference type="ChEBI" id="CHEBI:18248"/>
    </ligandPart>
</feature>
<dbReference type="SUPFAM" id="SSF48264">
    <property type="entry name" value="Cytochrome P450"/>
    <property type="match status" value="1"/>
</dbReference>
<feature type="transmembrane region" description="Helical" evidence="3">
    <location>
        <begin position="847"/>
        <end position="864"/>
    </location>
</feature>
<gene>
    <name evidence="6" type="ORF">EVG20_g3771</name>
</gene>
<evidence type="ECO:0000313" key="7">
    <source>
        <dbReference type="Proteomes" id="UP000298327"/>
    </source>
</evidence>
<comment type="cofactor">
    <cofactor evidence="1">
        <name>heme</name>
        <dbReference type="ChEBI" id="CHEBI:30413"/>
    </cofactor>
</comment>
<dbReference type="InterPro" id="IPR002401">
    <property type="entry name" value="Cyt_P450_E_grp-I"/>
</dbReference>
<dbReference type="GO" id="GO:0004497">
    <property type="term" value="F:monooxygenase activity"/>
    <property type="evidence" value="ECO:0007669"/>
    <property type="project" value="InterPro"/>
</dbReference>
<feature type="compositionally biased region" description="Basic and acidic residues" evidence="2">
    <location>
        <begin position="1"/>
        <end position="15"/>
    </location>
</feature>
<dbReference type="Pfam" id="PF00067">
    <property type="entry name" value="p450"/>
    <property type="match status" value="1"/>
</dbReference>
<evidence type="ECO:0000256" key="1">
    <source>
        <dbReference type="PIRSR" id="PIRSR602401-1"/>
    </source>
</evidence>
<feature type="transmembrane region" description="Helical" evidence="3">
    <location>
        <begin position="806"/>
        <end position="826"/>
    </location>
</feature>
<dbReference type="InterPro" id="IPR036396">
    <property type="entry name" value="Cyt_P450_sf"/>
</dbReference>
<dbReference type="GO" id="GO:0020037">
    <property type="term" value="F:heme binding"/>
    <property type="evidence" value="ECO:0007669"/>
    <property type="project" value="InterPro"/>
</dbReference>
<feature type="transmembrane region" description="Helical" evidence="3">
    <location>
        <begin position="134"/>
        <end position="157"/>
    </location>
</feature>
<dbReference type="Pfam" id="PF10334">
    <property type="entry name" value="BRE4"/>
    <property type="match status" value="1"/>
</dbReference>
<feature type="region of interest" description="Disordered" evidence="2">
    <location>
        <begin position="372"/>
        <end position="407"/>
    </location>
</feature>
<dbReference type="Gene3D" id="1.10.630.10">
    <property type="entry name" value="Cytochrome P450"/>
    <property type="match status" value="1"/>
</dbReference>
<feature type="transmembrane region" description="Helical" evidence="3">
    <location>
        <begin position="703"/>
        <end position="728"/>
    </location>
</feature>
<dbReference type="Proteomes" id="UP000298327">
    <property type="component" value="Unassembled WGS sequence"/>
</dbReference>
<evidence type="ECO:0000256" key="3">
    <source>
        <dbReference type="SAM" id="Phobius"/>
    </source>
</evidence>
<feature type="transmembrane region" description="Helical" evidence="3">
    <location>
        <begin position="781"/>
        <end position="800"/>
    </location>
</feature>
<feature type="transmembrane region" description="Helical" evidence="3">
    <location>
        <begin position="206"/>
        <end position="227"/>
    </location>
</feature>
<dbReference type="Pfam" id="PF10337">
    <property type="entry name" value="ArAE_2_N"/>
    <property type="match status" value="1"/>
</dbReference>
<keyword evidence="1" id="KW-0479">Metal-binding</keyword>
<dbReference type="GO" id="GO:0005506">
    <property type="term" value="F:iron ion binding"/>
    <property type="evidence" value="ECO:0007669"/>
    <property type="project" value="InterPro"/>
</dbReference>
<dbReference type="InterPro" id="IPR001128">
    <property type="entry name" value="Cyt_P450"/>
</dbReference>
<dbReference type="GO" id="GO:0016705">
    <property type="term" value="F:oxidoreductase activity, acting on paired donors, with incorporation or reduction of molecular oxygen"/>
    <property type="evidence" value="ECO:0007669"/>
    <property type="project" value="InterPro"/>
</dbReference>
<evidence type="ECO:0008006" key="8">
    <source>
        <dbReference type="Google" id="ProtNLM"/>
    </source>
</evidence>
<dbReference type="EMBL" id="SEOQ01000178">
    <property type="protein sequence ID" value="TFY67889.1"/>
    <property type="molecule type" value="Genomic_DNA"/>
</dbReference>